<evidence type="ECO:0000313" key="12">
    <source>
        <dbReference type="Proteomes" id="UP000031036"/>
    </source>
</evidence>
<feature type="domain" description="COG4 transport protein middle alpha-helical bundle" evidence="10">
    <location>
        <begin position="324"/>
        <end position="656"/>
    </location>
</feature>
<dbReference type="SMART" id="SM00762">
    <property type="entry name" value="Cog4"/>
    <property type="match status" value="1"/>
</dbReference>
<evidence type="ECO:0000256" key="9">
    <source>
        <dbReference type="SAM" id="MobiDB-lite"/>
    </source>
</evidence>
<feature type="compositionally biased region" description="Basic and acidic residues" evidence="9">
    <location>
        <begin position="522"/>
        <end position="531"/>
    </location>
</feature>
<sequence length="974" mass="108528">MLSELVIATTLIVNALAILNFKLSELAAKRAEEEKIMHNMEEMIQKVSASSGGADVARSFNLAVTRFNNQMALVESDAKQLASSLKMISGLADNISGKIPQSIPPVPPDAKQLASSLKMISGLADNISGKVSTLDVAKGRVVECLQRVSDLMDLRTCAEGVKAAMDDEDYELAAQHIHKFLTLDTAVFQMGDQLDAKGGADVARSFNLAVTRFNNQMALVESDAKQLASSLKMISGLADNISGKVSTLDVAKGRVVECLQRVSDLMDLRTCAEGVKAAMDDEDYELAAQHIHKFLTLDTAVFQMGDQLDAKDAGQSLKYNYDVLREATANLKSIIESKFDEAVTSGDVASMQRFFKLFPLINEHSSGITRFGNYLCQEIRKFAESNYKVMLAGGTDDKRMNVLYADSLTMLFEGIAREIQVHEPLIDSFYGPDKMLSLIEMLQVECDKESERIIAAFIKNRQYESKAKLVERFSRNVDKYASSEKMDALELDVILSEVTLMHTRAELYWRYLRRRLNAANAKTDEQRKEATSEDMSDEDRRKMEEAAAKEKVERDRKLDNLLNRSLLGTKMQELLGRYILMEEYYMKESVAKAMNMDAREADSLTSSMLDDVFFIVRKCVRRSLSSSSVDCVCAMLNNGVTALEDDFLQFIYAGIKAGYPSVGWTAEAYQTAQTAYNVIQHGKTVADAGPEKQKEAGYPSVGWTAEAYQTAQTAYNVIQHGKTVADAGPEKQKEAFLTALNNVRASADCIKTLRKGLSEDFDKHLAQLTDSEKGKLENAMAQFDDLVRKFENAANVGVEKLCAAAFRPKLKTSAELYLDVTHSPSESEFTDFEAVDPFMDTFIASLDKQIATFEPLLVPANYQELLSSVCAEVNRQLERVIMKCVFNRLGGLQLDREFRSLTSYLTGIAGWVLREKCVRLSQIVSLINVDSVNEAIEYYQQLQQHSRRLSADEARKVLALRNDLPSELVKSAQF</sequence>
<keyword evidence="4" id="KW-0813">Transport</keyword>
<protein>
    <recommendedName>
        <fullName evidence="3">Conserved oligomeric Golgi complex subunit 4</fullName>
    </recommendedName>
    <alternativeName>
        <fullName evidence="8">Component of oligomeric Golgi complex 4</fullName>
    </alternativeName>
</protein>
<dbReference type="GO" id="GO:0006890">
    <property type="term" value="P:retrograde vesicle-mediated transport, Golgi to endoplasmic reticulum"/>
    <property type="evidence" value="ECO:0007669"/>
    <property type="project" value="TreeGrafter"/>
</dbReference>
<evidence type="ECO:0000256" key="7">
    <source>
        <dbReference type="ARBA" id="ARBA00023136"/>
    </source>
</evidence>
<dbReference type="OrthoDB" id="47059at2759"/>
<organism evidence="11 12">
    <name type="scientific">Toxocara canis</name>
    <name type="common">Canine roundworm</name>
    <dbReference type="NCBI Taxonomy" id="6265"/>
    <lineage>
        <taxon>Eukaryota</taxon>
        <taxon>Metazoa</taxon>
        <taxon>Ecdysozoa</taxon>
        <taxon>Nematoda</taxon>
        <taxon>Chromadorea</taxon>
        <taxon>Rhabditida</taxon>
        <taxon>Spirurina</taxon>
        <taxon>Ascaridomorpha</taxon>
        <taxon>Ascaridoidea</taxon>
        <taxon>Toxocaridae</taxon>
        <taxon>Toxocara</taxon>
    </lineage>
</organism>
<keyword evidence="12" id="KW-1185">Reference proteome</keyword>
<dbReference type="EMBL" id="JPKZ01001073">
    <property type="protein sequence ID" value="KHN84067.1"/>
    <property type="molecule type" value="Genomic_DNA"/>
</dbReference>
<dbReference type="GO" id="GO:0015031">
    <property type="term" value="P:protein transport"/>
    <property type="evidence" value="ECO:0007669"/>
    <property type="project" value="UniProtKB-KW"/>
</dbReference>
<dbReference type="Gene3D" id="1.10.287.1060">
    <property type="entry name" value="ESAT-6-like"/>
    <property type="match status" value="1"/>
</dbReference>
<evidence type="ECO:0000313" key="11">
    <source>
        <dbReference type="EMBL" id="KHN84067.1"/>
    </source>
</evidence>
<dbReference type="Proteomes" id="UP000031036">
    <property type="component" value="Unassembled WGS sequence"/>
</dbReference>
<dbReference type="GO" id="GO:0017119">
    <property type="term" value="C:Golgi transport complex"/>
    <property type="evidence" value="ECO:0007669"/>
    <property type="project" value="TreeGrafter"/>
</dbReference>
<dbReference type="PANTHER" id="PTHR24016">
    <property type="entry name" value="CONSERVED OLIGOMERIC GOLGI COMPLEX SUBUNIT 4"/>
    <property type="match status" value="1"/>
</dbReference>
<evidence type="ECO:0000256" key="8">
    <source>
        <dbReference type="ARBA" id="ARBA00031340"/>
    </source>
</evidence>
<keyword evidence="6" id="KW-0333">Golgi apparatus</keyword>
<dbReference type="GO" id="GO:0007030">
    <property type="term" value="P:Golgi organization"/>
    <property type="evidence" value="ECO:0007669"/>
    <property type="project" value="TreeGrafter"/>
</dbReference>
<evidence type="ECO:0000256" key="5">
    <source>
        <dbReference type="ARBA" id="ARBA00022927"/>
    </source>
</evidence>
<evidence type="ECO:0000256" key="1">
    <source>
        <dbReference type="ARBA" id="ARBA00004395"/>
    </source>
</evidence>
<dbReference type="InterPro" id="IPR013167">
    <property type="entry name" value="COG4_M"/>
</dbReference>
<comment type="similarity">
    <text evidence="2">Belongs to the COG4 family.</text>
</comment>
<gene>
    <name evidence="11" type="primary">cogc-4</name>
    <name evidence="11" type="ORF">Tcan_09226</name>
</gene>
<dbReference type="GO" id="GO:0000139">
    <property type="term" value="C:Golgi membrane"/>
    <property type="evidence" value="ECO:0007669"/>
    <property type="project" value="UniProtKB-SubCell"/>
</dbReference>
<dbReference type="InterPro" id="IPR048680">
    <property type="entry name" value="COG4_N"/>
</dbReference>
<keyword evidence="7" id="KW-0472">Membrane</keyword>
<dbReference type="Pfam" id="PF20662">
    <property type="entry name" value="COG4_C"/>
    <property type="match status" value="1"/>
</dbReference>
<comment type="caution">
    <text evidence="11">The sequence shown here is derived from an EMBL/GenBank/DDBJ whole genome shotgun (WGS) entry which is preliminary data.</text>
</comment>
<proteinExistence type="inferred from homology"/>
<feature type="region of interest" description="Disordered" evidence="9">
    <location>
        <begin position="522"/>
        <end position="551"/>
    </location>
</feature>
<dbReference type="Gene3D" id="1.20.58.1970">
    <property type="match status" value="1"/>
</dbReference>
<dbReference type="Pfam" id="PF20663">
    <property type="entry name" value="COG4_N"/>
    <property type="match status" value="2"/>
</dbReference>
<evidence type="ECO:0000259" key="10">
    <source>
        <dbReference type="SMART" id="SM00762"/>
    </source>
</evidence>
<evidence type="ECO:0000256" key="3">
    <source>
        <dbReference type="ARBA" id="ARBA00020975"/>
    </source>
</evidence>
<dbReference type="Pfam" id="PF08318">
    <property type="entry name" value="COG4_m"/>
    <property type="match status" value="1"/>
</dbReference>
<reference evidence="11 12" key="1">
    <citation type="submission" date="2014-11" db="EMBL/GenBank/DDBJ databases">
        <title>Genetic blueprint of the zoonotic pathogen Toxocara canis.</title>
        <authorList>
            <person name="Zhu X.-Q."/>
            <person name="Korhonen P.K."/>
            <person name="Cai H."/>
            <person name="Young N.D."/>
            <person name="Nejsum P."/>
            <person name="von Samson-Himmelstjerna G."/>
            <person name="Boag P.R."/>
            <person name="Tan P."/>
            <person name="Li Q."/>
            <person name="Min J."/>
            <person name="Yang Y."/>
            <person name="Wang X."/>
            <person name="Fang X."/>
            <person name="Hall R.S."/>
            <person name="Hofmann A."/>
            <person name="Sternberg P.W."/>
            <person name="Jex A.R."/>
            <person name="Gasser R.B."/>
        </authorList>
    </citation>
    <scope>NUCLEOTIDE SEQUENCE [LARGE SCALE GENOMIC DNA]</scope>
    <source>
        <strain evidence="11">PN_DK_2014</strain>
    </source>
</reference>
<keyword evidence="5" id="KW-0653">Protein transport</keyword>
<dbReference type="AlphaFoldDB" id="A0A0B2VRM7"/>
<accession>A0A0B2VRM7</accession>
<dbReference type="STRING" id="6265.A0A0B2VRM7"/>
<feature type="compositionally biased region" description="Basic and acidic residues" evidence="9">
    <location>
        <begin position="538"/>
        <end position="551"/>
    </location>
</feature>
<dbReference type="InterPro" id="IPR048682">
    <property type="entry name" value="COG4"/>
</dbReference>
<comment type="subcellular location">
    <subcellularLocation>
        <location evidence="1">Golgi apparatus membrane</location>
        <topology evidence="1">Peripheral membrane protein</topology>
    </subcellularLocation>
</comment>
<evidence type="ECO:0000256" key="2">
    <source>
        <dbReference type="ARBA" id="ARBA00009215"/>
    </source>
</evidence>
<dbReference type="InterPro" id="IPR048684">
    <property type="entry name" value="COG4_C"/>
</dbReference>
<evidence type="ECO:0000256" key="4">
    <source>
        <dbReference type="ARBA" id="ARBA00022448"/>
    </source>
</evidence>
<dbReference type="PANTHER" id="PTHR24016:SF0">
    <property type="entry name" value="CONSERVED OLIGOMERIC GOLGI COMPLEX SUBUNIT 4"/>
    <property type="match status" value="1"/>
</dbReference>
<name>A0A0B2VRM7_TOXCA</name>
<evidence type="ECO:0000256" key="6">
    <source>
        <dbReference type="ARBA" id="ARBA00023034"/>
    </source>
</evidence>